<dbReference type="Proteomes" id="UP000192439">
    <property type="component" value="Chromosome"/>
</dbReference>
<gene>
    <name evidence="1" type="ORF">BH695_4035</name>
</gene>
<reference evidence="1 2" key="1">
    <citation type="journal article" date="2018" name="Harmful Algae">
        <title>The highly heterogeneous methylated genomes and diverse restriction-modification systems of bloom-forming Microcystis.</title>
        <authorList>
            <person name="Zhao L."/>
            <person name="Song Y."/>
            <person name="Li L."/>
            <person name="Gan N."/>
            <person name="Brand J.J."/>
            <person name="Song L."/>
        </authorList>
    </citation>
    <scope>NUCLEOTIDE SEQUENCE [LARGE SCALE GENOMIC DNA]</scope>
    <source>
        <strain evidence="1 2">PCC 7806SL</strain>
    </source>
</reference>
<organism evidence="1 2">
    <name type="scientific">Microcystis aeruginosa PCC 7806SL</name>
    <dbReference type="NCBI Taxonomy" id="1903187"/>
    <lineage>
        <taxon>Bacteria</taxon>
        <taxon>Bacillati</taxon>
        <taxon>Cyanobacteriota</taxon>
        <taxon>Cyanophyceae</taxon>
        <taxon>Oscillatoriophycideae</taxon>
        <taxon>Chroococcales</taxon>
        <taxon>Microcystaceae</taxon>
        <taxon>Microcystis</taxon>
    </lineage>
</organism>
<protein>
    <submittedName>
        <fullName evidence="1">Uncharacterized protein</fullName>
    </submittedName>
</protein>
<evidence type="ECO:0000313" key="2">
    <source>
        <dbReference type="Proteomes" id="UP000192439"/>
    </source>
</evidence>
<name>A0AB33BU93_MICA7</name>
<sequence length="39" mass="4420">MLKPCLVNSCEDFSELIVNRIIEGLDAEDLGVLIEMIKR</sequence>
<proteinExistence type="predicted"/>
<dbReference type="EMBL" id="CP020771">
    <property type="protein sequence ID" value="ARI83314.1"/>
    <property type="molecule type" value="Genomic_DNA"/>
</dbReference>
<keyword evidence="2" id="KW-1185">Reference proteome</keyword>
<evidence type="ECO:0000313" key="1">
    <source>
        <dbReference type="EMBL" id="ARI83314.1"/>
    </source>
</evidence>
<dbReference type="AlphaFoldDB" id="A0AB33BU93"/>
<accession>A0AB33BU93</accession>